<feature type="transmembrane region" description="Helical" evidence="1">
    <location>
        <begin position="149"/>
        <end position="173"/>
    </location>
</feature>
<dbReference type="Proteomes" id="UP001221757">
    <property type="component" value="Unassembled WGS sequence"/>
</dbReference>
<proteinExistence type="predicted"/>
<evidence type="ECO:0000256" key="1">
    <source>
        <dbReference type="SAM" id="Phobius"/>
    </source>
</evidence>
<accession>A0AAD7FZ89</accession>
<sequence>MLVSFSRPCLRRILFHLPAILSELTPSPIQFRSSSSCTSLHGSSASFAAIGTPRHRAPWTGPRPRSGASGALALAKRNRHLRGGAPVSVRTGHCAPRAFLARAGRVGLVSGAALLQFAAFMVWVFWVQLYYQVYIGCSPVRTVVRLTPMFATGLICDMFVPLVVGRVPALWLIASGTLTTTLRGVDNGVRPLAARRHAQRRGCAGVVPRRDVGERGVWQAR</sequence>
<feature type="transmembrane region" description="Helical" evidence="1">
    <location>
        <begin position="106"/>
        <end position="129"/>
    </location>
</feature>
<keyword evidence="1" id="KW-0812">Transmembrane</keyword>
<comment type="caution">
    <text evidence="2">The sequence shown here is derived from an EMBL/GenBank/DDBJ whole genome shotgun (WGS) entry which is preliminary data.</text>
</comment>
<protein>
    <submittedName>
        <fullName evidence="2">Uncharacterized protein</fullName>
    </submittedName>
</protein>
<evidence type="ECO:0000313" key="3">
    <source>
        <dbReference type="EMBL" id="KAJ7651882.1"/>
    </source>
</evidence>
<evidence type="ECO:0000313" key="4">
    <source>
        <dbReference type="Proteomes" id="UP001221757"/>
    </source>
</evidence>
<name>A0AAD7FZ89_MYCRO</name>
<keyword evidence="1" id="KW-0472">Membrane</keyword>
<organism evidence="2 4">
    <name type="scientific">Mycena rosella</name>
    <name type="common">Pink bonnet</name>
    <name type="synonym">Agaricus rosellus</name>
    <dbReference type="NCBI Taxonomy" id="1033263"/>
    <lineage>
        <taxon>Eukaryota</taxon>
        <taxon>Fungi</taxon>
        <taxon>Dikarya</taxon>
        <taxon>Basidiomycota</taxon>
        <taxon>Agaricomycotina</taxon>
        <taxon>Agaricomycetes</taxon>
        <taxon>Agaricomycetidae</taxon>
        <taxon>Agaricales</taxon>
        <taxon>Marasmiineae</taxon>
        <taxon>Mycenaceae</taxon>
        <taxon>Mycena</taxon>
    </lineage>
</organism>
<gene>
    <name evidence="3" type="ORF">B0H17DRAFT_409735</name>
    <name evidence="2" type="ORF">B0H17DRAFT_458073</name>
</gene>
<dbReference type="EMBL" id="JARKIE010000401">
    <property type="protein sequence ID" value="KAJ7645330.1"/>
    <property type="molecule type" value="Genomic_DNA"/>
</dbReference>
<reference evidence="2" key="1">
    <citation type="submission" date="2023-03" db="EMBL/GenBank/DDBJ databases">
        <title>Massive genome expansion in bonnet fungi (Mycena s.s.) driven by repeated elements and novel gene families across ecological guilds.</title>
        <authorList>
            <consortium name="Lawrence Berkeley National Laboratory"/>
            <person name="Harder C.B."/>
            <person name="Miyauchi S."/>
            <person name="Viragh M."/>
            <person name="Kuo A."/>
            <person name="Thoen E."/>
            <person name="Andreopoulos B."/>
            <person name="Lu D."/>
            <person name="Skrede I."/>
            <person name="Drula E."/>
            <person name="Henrissat B."/>
            <person name="Morin E."/>
            <person name="Kohler A."/>
            <person name="Barry K."/>
            <person name="LaButti K."/>
            <person name="Morin E."/>
            <person name="Salamov A."/>
            <person name="Lipzen A."/>
            <person name="Mereny Z."/>
            <person name="Hegedus B."/>
            <person name="Baldrian P."/>
            <person name="Stursova M."/>
            <person name="Weitz H."/>
            <person name="Taylor A."/>
            <person name="Grigoriev I.V."/>
            <person name="Nagy L.G."/>
            <person name="Martin F."/>
            <person name="Kauserud H."/>
        </authorList>
    </citation>
    <scope>NUCLEOTIDE SEQUENCE</scope>
    <source>
        <strain evidence="2">CBHHK067</strain>
    </source>
</reference>
<keyword evidence="4" id="KW-1185">Reference proteome</keyword>
<dbReference type="EMBL" id="JARKIE010000354">
    <property type="protein sequence ID" value="KAJ7651882.1"/>
    <property type="molecule type" value="Genomic_DNA"/>
</dbReference>
<keyword evidence="1" id="KW-1133">Transmembrane helix</keyword>
<dbReference type="InterPro" id="IPR036259">
    <property type="entry name" value="MFS_trans_sf"/>
</dbReference>
<dbReference type="AlphaFoldDB" id="A0AAD7FZ89"/>
<evidence type="ECO:0000313" key="2">
    <source>
        <dbReference type="EMBL" id="KAJ7645330.1"/>
    </source>
</evidence>
<dbReference type="SUPFAM" id="SSF103473">
    <property type="entry name" value="MFS general substrate transporter"/>
    <property type="match status" value="1"/>
</dbReference>